<dbReference type="EMBL" id="CAIIXF020000011">
    <property type="protein sequence ID" value="CAH1798750.1"/>
    <property type="molecule type" value="Genomic_DNA"/>
</dbReference>
<feature type="compositionally biased region" description="Basic and acidic residues" evidence="1">
    <location>
        <begin position="740"/>
        <end position="749"/>
    </location>
</feature>
<sequence>MPPGWANVRLKSRESPVNNMQNSDSSKLLSILSTKSSKKQGFFPSIDPDVVKWKQDIRYKAAKTVISTSTTINHLPRDIPIDVLEQYNNRIHGADKIFNLPKVTMNYRVSHKKAESQFILKDNSAYTITKPAAFGGISSASNMSKPSLAISQDRMVVANMPDTLKLVKDHSLVYVYPGNAGPGNEETSTFRFPTLEDAIKAQEQKRLDKMHLKQLQITRKKELTLPDLKLHKDNSIFRPDRMNNNLPTIKHPDHTTNVPDRNLTLVPEIKSPIPENESSNVEHRSETMATINLGDNTPLRDIKDNVLRQRALTKNIAQKLANSSNSPGITVQEHTRGKVKLHIKQNISKRVEPIDHSNSKENPNQPTLTVCLSKPFVEPKLIPKPRSKPRLNPIQDHITIVRANIEKMRERIEKQKQELQREVEKRKRVHIEQSTPTNEQQKHIIQYSRKSPYRSTPQNNSEKRQIFQKEKISSFLSVPVKETGQSIGPAGKQNINTDDPGNHISNNPLTYTIALNDEIIEADIKIIPEPLPSIAITSDHTSSNDTTEHTDHFIREQSLLYEQTKTEEKKVTMDIALPQIKVETAETKTSISYQRDFSRWHTDTSRKQSTFLKGEVFGPNHHTLLPISIPTAGDVVERTPLQSEENDDNDYQIKENVIAQVQIDSDDMKTLANEGNYPDDASERDEVENVEISPQDNIHVEKRSPDNGQTGEVKSYNHFDNEQQVTKKNEDENTGVRFDNVIEIRERTYEAGPPSMDGFSSDDESNLNDLSEYESSVD</sequence>
<feature type="region of interest" description="Disordered" evidence="1">
    <location>
        <begin position="699"/>
        <end position="778"/>
    </location>
</feature>
<comment type="caution">
    <text evidence="2">The sequence shown here is derived from an EMBL/GenBank/DDBJ whole genome shotgun (WGS) entry which is preliminary data.</text>
</comment>
<feature type="compositionally biased region" description="Basic and acidic residues" evidence="1">
    <location>
        <begin position="715"/>
        <end position="731"/>
    </location>
</feature>
<organism evidence="2 3">
    <name type="scientific">Owenia fusiformis</name>
    <name type="common">Polychaete worm</name>
    <dbReference type="NCBI Taxonomy" id="6347"/>
    <lineage>
        <taxon>Eukaryota</taxon>
        <taxon>Metazoa</taxon>
        <taxon>Spiralia</taxon>
        <taxon>Lophotrochozoa</taxon>
        <taxon>Annelida</taxon>
        <taxon>Polychaeta</taxon>
        <taxon>Sedentaria</taxon>
        <taxon>Canalipalpata</taxon>
        <taxon>Sabellida</taxon>
        <taxon>Oweniida</taxon>
        <taxon>Oweniidae</taxon>
        <taxon>Owenia</taxon>
    </lineage>
</organism>
<feature type="compositionally biased region" description="Polar residues" evidence="1">
    <location>
        <begin position="493"/>
        <end position="503"/>
    </location>
</feature>
<accession>A0A8J1TE08</accession>
<dbReference type="Proteomes" id="UP000749559">
    <property type="component" value="Unassembled WGS sequence"/>
</dbReference>
<evidence type="ECO:0000313" key="2">
    <source>
        <dbReference type="EMBL" id="CAH1798750.1"/>
    </source>
</evidence>
<feature type="compositionally biased region" description="Acidic residues" evidence="1">
    <location>
        <begin position="760"/>
        <end position="778"/>
    </location>
</feature>
<feature type="region of interest" description="Disordered" evidence="1">
    <location>
        <begin position="483"/>
        <end position="503"/>
    </location>
</feature>
<gene>
    <name evidence="2" type="ORF">OFUS_LOCUS22844</name>
</gene>
<reference evidence="2" key="1">
    <citation type="submission" date="2022-03" db="EMBL/GenBank/DDBJ databases">
        <authorList>
            <person name="Martin C."/>
        </authorList>
    </citation>
    <scope>NUCLEOTIDE SEQUENCE</scope>
</reference>
<evidence type="ECO:0000256" key="1">
    <source>
        <dbReference type="SAM" id="MobiDB-lite"/>
    </source>
</evidence>
<evidence type="ECO:0000313" key="3">
    <source>
        <dbReference type="Proteomes" id="UP000749559"/>
    </source>
</evidence>
<keyword evidence="3" id="KW-1185">Reference proteome</keyword>
<proteinExistence type="predicted"/>
<feature type="region of interest" description="Disordered" evidence="1">
    <location>
        <begin position="424"/>
        <end position="464"/>
    </location>
</feature>
<protein>
    <submittedName>
        <fullName evidence="2">Uncharacterized protein</fullName>
    </submittedName>
</protein>
<name>A0A8J1TE08_OWEFU</name>
<dbReference type="AlphaFoldDB" id="A0A8J1TE08"/>